<proteinExistence type="predicted"/>
<dbReference type="Gene3D" id="3.80.10.10">
    <property type="entry name" value="Ribonuclease Inhibitor"/>
    <property type="match status" value="1"/>
</dbReference>
<dbReference type="InterPro" id="IPR032675">
    <property type="entry name" value="LRR_dom_sf"/>
</dbReference>
<keyword evidence="4" id="KW-1185">Reference proteome</keyword>
<dbReference type="SUPFAM" id="SSF81383">
    <property type="entry name" value="F-box domain"/>
    <property type="match status" value="1"/>
</dbReference>
<dbReference type="InterPro" id="IPR036047">
    <property type="entry name" value="F-box-like_dom_sf"/>
</dbReference>
<feature type="compositionally biased region" description="Basic and acidic residues" evidence="1">
    <location>
        <begin position="24"/>
        <end position="33"/>
    </location>
</feature>
<evidence type="ECO:0000259" key="2">
    <source>
        <dbReference type="PROSITE" id="PS50181"/>
    </source>
</evidence>
<dbReference type="PROSITE" id="PS50181">
    <property type="entry name" value="FBOX"/>
    <property type="match status" value="1"/>
</dbReference>
<feature type="region of interest" description="Disordered" evidence="1">
    <location>
        <begin position="1"/>
        <end position="38"/>
    </location>
</feature>
<comment type="caution">
    <text evidence="3">The sequence shown here is derived from an EMBL/GenBank/DDBJ whole genome shotgun (WGS) entry which is preliminary data.</text>
</comment>
<dbReference type="Gene3D" id="1.20.1280.50">
    <property type="match status" value="1"/>
</dbReference>
<evidence type="ECO:0000256" key="1">
    <source>
        <dbReference type="SAM" id="MobiDB-lite"/>
    </source>
</evidence>
<protein>
    <recommendedName>
        <fullName evidence="2">F-box domain-containing protein</fullName>
    </recommendedName>
</protein>
<feature type="compositionally biased region" description="Basic residues" evidence="1">
    <location>
        <begin position="1"/>
        <end position="10"/>
    </location>
</feature>
<reference evidence="3 4" key="1">
    <citation type="submission" date="2024-04" db="EMBL/GenBank/DDBJ databases">
        <authorList>
            <consortium name="Genoscope - CEA"/>
            <person name="William W."/>
        </authorList>
    </citation>
    <scope>NUCLEOTIDE SEQUENCE [LARGE SCALE GENOMIC DNA]</scope>
</reference>
<sequence length="421" mass="49261">MSTLKKKKKNVVRDVSQTPQHSSCDNDSKKSYRQEPPSWSNIPAIALRKIYQSLDDEDRASMARVNKSWYEGYRDPALWRVRIIAFNEQREEEDIDAGSSKSEAERPLANECAISFASSLAPYLQELEIHINQSLRSSTDVIGDFMEFAHLLDVANLTKVHILFYDDDMFEGQRSENFIKVINRLIRNQHNLKRFDIDLAFFEPEHGIKLLKCLAEASGRTLETLFLNNVFVDTVDIYREYRIVTELKKFTNLHEIHIDYALVADELIQLWSRECPTLEYIKLWAIPQNNIIRNDSWKTLVKTHPELLVELHAYDHLDTEITPAILTSAMPVYDLTWDTLFGFTSEVELTNFFRRVASYHKTIERIFLMFGVEFEIPETFSVHNILSNCSNLLPYKFENRIPNSRVWMLSQDPRRLTQDII</sequence>
<dbReference type="Proteomes" id="UP001497497">
    <property type="component" value="Unassembled WGS sequence"/>
</dbReference>
<dbReference type="InterPro" id="IPR001810">
    <property type="entry name" value="F-box_dom"/>
</dbReference>
<evidence type="ECO:0000313" key="3">
    <source>
        <dbReference type="EMBL" id="CAL1534262.1"/>
    </source>
</evidence>
<organism evidence="3 4">
    <name type="scientific">Lymnaea stagnalis</name>
    <name type="common">Great pond snail</name>
    <name type="synonym">Helix stagnalis</name>
    <dbReference type="NCBI Taxonomy" id="6523"/>
    <lineage>
        <taxon>Eukaryota</taxon>
        <taxon>Metazoa</taxon>
        <taxon>Spiralia</taxon>
        <taxon>Lophotrochozoa</taxon>
        <taxon>Mollusca</taxon>
        <taxon>Gastropoda</taxon>
        <taxon>Heterobranchia</taxon>
        <taxon>Euthyneura</taxon>
        <taxon>Panpulmonata</taxon>
        <taxon>Hygrophila</taxon>
        <taxon>Lymnaeoidea</taxon>
        <taxon>Lymnaeidae</taxon>
        <taxon>Lymnaea</taxon>
    </lineage>
</organism>
<dbReference type="EMBL" id="CAXITT010000166">
    <property type="protein sequence ID" value="CAL1534262.1"/>
    <property type="molecule type" value="Genomic_DNA"/>
</dbReference>
<evidence type="ECO:0000313" key="4">
    <source>
        <dbReference type="Proteomes" id="UP001497497"/>
    </source>
</evidence>
<dbReference type="AlphaFoldDB" id="A0AAV2HK54"/>
<accession>A0AAV2HK54</accession>
<name>A0AAV2HK54_LYMST</name>
<dbReference type="SUPFAM" id="SSF52047">
    <property type="entry name" value="RNI-like"/>
    <property type="match status" value="1"/>
</dbReference>
<feature type="domain" description="F-box" evidence="2">
    <location>
        <begin position="36"/>
        <end position="82"/>
    </location>
</feature>
<gene>
    <name evidence="3" type="ORF">GSLYS_00008222001</name>
</gene>